<sequence>MVYKAVRDKDGNLTATRKNIANLSLRINSFEEIASMEILIIGIEERGYTVHSHLKYLFFCHTNLVKNARHFPEMVLINATYKTNVYKLLFVNFVDISNLEVSKLQTFDIARAWISDESEKSYIWIVKQLASLVFFDVIPFIFVIDNEAALIGALRRIFPKVENLLCTWHVLNNFKKHLKKYFNDDLLYEIIKTMDSFINSRDYETLNSAITDYKKLAALSLNADKVIKYLD</sequence>
<keyword evidence="2" id="KW-1185">Reference proteome</keyword>
<accession>A0ACA9QF48</accession>
<dbReference type="Proteomes" id="UP000789920">
    <property type="component" value="Unassembled WGS sequence"/>
</dbReference>
<feature type="non-terminal residue" evidence="1">
    <location>
        <position position="231"/>
    </location>
</feature>
<proteinExistence type="predicted"/>
<name>A0ACA9QF48_9GLOM</name>
<dbReference type="EMBL" id="CAJVQC010031519">
    <property type="protein sequence ID" value="CAG8748669.1"/>
    <property type="molecule type" value="Genomic_DNA"/>
</dbReference>
<reference evidence="1" key="1">
    <citation type="submission" date="2021-06" db="EMBL/GenBank/DDBJ databases">
        <authorList>
            <person name="Kallberg Y."/>
            <person name="Tangrot J."/>
            <person name="Rosling A."/>
        </authorList>
    </citation>
    <scope>NUCLEOTIDE SEQUENCE</scope>
    <source>
        <strain evidence="1">MA461A</strain>
    </source>
</reference>
<evidence type="ECO:0000313" key="1">
    <source>
        <dbReference type="EMBL" id="CAG8748669.1"/>
    </source>
</evidence>
<organism evidence="1 2">
    <name type="scientific">Racocetra persica</name>
    <dbReference type="NCBI Taxonomy" id="160502"/>
    <lineage>
        <taxon>Eukaryota</taxon>
        <taxon>Fungi</taxon>
        <taxon>Fungi incertae sedis</taxon>
        <taxon>Mucoromycota</taxon>
        <taxon>Glomeromycotina</taxon>
        <taxon>Glomeromycetes</taxon>
        <taxon>Diversisporales</taxon>
        <taxon>Gigasporaceae</taxon>
        <taxon>Racocetra</taxon>
    </lineage>
</organism>
<gene>
    <name evidence="1" type="ORF">RPERSI_LOCUS13940</name>
</gene>
<evidence type="ECO:0000313" key="2">
    <source>
        <dbReference type="Proteomes" id="UP000789920"/>
    </source>
</evidence>
<comment type="caution">
    <text evidence="1">The sequence shown here is derived from an EMBL/GenBank/DDBJ whole genome shotgun (WGS) entry which is preliminary data.</text>
</comment>
<protein>
    <submittedName>
        <fullName evidence="1">8131_t:CDS:1</fullName>
    </submittedName>
</protein>